<evidence type="ECO:0000313" key="12">
    <source>
        <dbReference type="Proteomes" id="UP001237642"/>
    </source>
</evidence>
<organism evidence="11 12">
    <name type="scientific">Heracleum sosnowskyi</name>
    <dbReference type="NCBI Taxonomy" id="360622"/>
    <lineage>
        <taxon>Eukaryota</taxon>
        <taxon>Viridiplantae</taxon>
        <taxon>Streptophyta</taxon>
        <taxon>Embryophyta</taxon>
        <taxon>Tracheophyta</taxon>
        <taxon>Spermatophyta</taxon>
        <taxon>Magnoliopsida</taxon>
        <taxon>eudicotyledons</taxon>
        <taxon>Gunneridae</taxon>
        <taxon>Pentapetalae</taxon>
        <taxon>asterids</taxon>
        <taxon>campanulids</taxon>
        <taxon>Apiales</taxon>
        <taxon>Apiaceae</taxon>
        <taxon>Apioideae</taxon>
        <taxon>apioid superclade</taxon>
        <taxon>Tordylieae</taxon>
        <taxon>Tordyliinae</taxon>
        <taxon>Heracleum</taxon>
    </lineage>
</organism>
<dbReference type="FunFam" id="3.60.110.10:FF:000012">
    <property type="entry name" value="N-carbamoylputrescine amidohydrolase, putative"/>
    <property type="match status" value="1"/>
</dbReference>
<dbReference type="Proteomes" id="UP001237642">
    <property type="component" value="Unassembled WGS sequence"/>
</dbReference>
<comment type="function">
    <text evidence="6">Involved in polyamine biosynthesis.</text>
</comment>
<dbReference type="Pfam" id="PF00795">
    <property type="entry name" value="CN_hydrolase"/>
    <property type="match status" value="1"/>
</dbReference>
<comment type="subunit">
    <text evidence="1">Homooctamer.</text>
</comment>
<protein>
    <recommendedName>
        <fullName evidence="9">N-carbamoylputrescine amidase</fullName>
        <ecNumber evidence="8">3.5.1.53</ecNumber>
    </recommendedName>
</protein>
<dbReference type="InterPro" id="IPR003010">
    <property type="entry name" value="C-N_Hydrolase"/>
</dbReference>
<dbReference type="CDD" id="cd07573">
    <property type="entry name" value="CPA"/>
    <property type="match status" value="1"/>
</dbReference>
<dbReference type="PANTHER" id="PTHR43674:SF2">
    <property type="entry name" value="BETA-UREIDOPROPIONASE"/>
    <property type="match status" value="1"/>
</dbReference>
<comment type="catalytic activity">
    <reaction evidence="5">
        <text>N-carbamoylputrescine + H2O + 2 H(+) = putrescine + NH4(+) + CO2</text>
        <dbReference type="Rhea" id="RHEA:22284"/>
        <dbReference type="ChEBI" id="CHEBI:15377"/>
        <dbReference type="ChEBI" id="CHEBI:15378"/>
        <dbReference type="ChEBI" id="CHEBI:16526"/>
        <dbReference type="ChEBI" id="CHEBI:28938"/>
        <dbReference type="ChEBI" id="CHEBI:58318"/>
        <dbReference type="ChEBI" id="CHEBI:326268"/>
        <dbReference type="EC" id="3.5.1.53"/>
    </reaction>
</comment>
<evidence type="ECO:0000256" key="6">
    <source>
        <dbReference type="ARBA" id="ARBA00055644"/>
    </source>
</evidence>
<comment type="pathway">
    <text evidence="7">Amine and polyamine biosynthesis; putrescine biosynthesis via agmatine pathway; putrescine from N-carbamoylputrescine (amidase route): step 1/1.</text>
</comment>
<dbReference type="SUPFAM" id="SSF56317">
    <property type="entry name" value="Carbon-nitrogen hydrolase"/>
    <property type="match status" value="1"/>
</dbReference>
<dbReference type="InterPro" id="IPR050345">
    <property type="entry name" value="Aliph_Amidase/BUP"/>
</dbReference>
<evidence type="ECO:0000256" key="7">
    <source>
        <dbReference type="ARBA" id="ARBA00060704"/>
    </source>
</evidence>
<feature type="domain" description="CN hydrolase" evidence="10">
    <location>
        <begin position="6"/>
        <end position="264"/>
    </location>
</feature>
<accession>A0AAD8J824</accession>
<dbReference type="InterPro" id="IPR017755">
    <property type="entry name" value="N-carbamoylputrescine_amidase"/>
</dbReference>
<evidence type="ECO:0000256" key="9">
    <source>
        <dbReference type="ARBA" id="ARBA00074270"/>
    </source>
</evidence>
<keyword evidence="3" id="KW-0620">Polyamine biosynthesis</keyword>
<proteinExistence type="inferred from homology"/>
<keyword evidence="12" id="KW-1185">Reference proteome</keyword>
<evidence type="ECO:0000256" key="1">
    <source>
        <dbReference type="ARBA" id="ARBA00011823"/>
    </source>
</evidence>
<dbReference type="GO" id="GO:0033388">
    <property type="term" value="P:putrescine biosynthetic process from arginine"/>
    <property type="evidence" value="ECO:0007669"/>
    <property type="project" value="TreeGrafter"/>
</dbReference>
<dbReference type="EC" id="3.5.1.53" evidence="8"/>
<comment type="similarity">
    <text evidence="4">Belongs to the carbon-nitrogen hydrolase superfamily.</text>
</comment>
<gene>
    <name evidence="11" type="ORF">POM88_008472</name>
</gene>
<evidence type="ECO:0000256" key="2">
    <source>
        <dbReference type="ARBA" id="ARBA00022801"/>
    </source>
</evidence>
<keyword evidence="2" id="KW-0378">Hydrolase</keyword>
<name>A0AAD8J824_9APIA</name>
<dbReference type="Gene3D" id="3.60.110.10">
    <property type="entry name" value="Carbon-nitrogen hydrolase"/>
    <property type="match status" value="1"/>
</dbReference>
<reference evidence="11" key="1">
    <citation type="submission" date="2023-02" db="EMBL/GenBank/DDBJ databases">
        <title>Genome of toxic invasive species Heracleum sosnowskyi carries increased number of genes despite the absence of recent whole-genome duplications.</title>
        <authorList>
            <person name="Schelkunov M."/>
            <person name="Shtratnikova V."/>
            <person name="Makarenko M."/>
            <person name="Klepikova A."/>
            <person name="Omelchenko D."/>
            <person name="Novikova G."/>
            <person name="Obukhova E."/>
            <person name="Bogdanov V."/>
            <person name="Penin A."/>
            <person name="Logacheva M."/>
        </authorList>
    </citation>
    <scope>NUCLEOTIDE SEQUENCE</scope>
    <source>
        <strain evidence="11">Hsosn_3</strain>
        <tissue evidence="11">Leaf</tissue>
    </source>
</reference>
<evidence type="ECO:0000256" key="8">
    <source>
        <dbReference type="ARBA" id="ARBA00066800"/>
    </source>
</evidence>
<evidence type="ECO:0000313" key="11">
    <source>
        <dbReference type="EMBL" id="KAK1398609.1"/>
    </source>
</evidence>
<sequence length="298" mass="33314">MEGRKVVVSALQFACTDDVASNVATAERLVRAACKKGANIILIQELFEGYYFCQAQREDFFQRAHPCKDHPTIIRMQRLAKELGVVIPVSFFEEANNAHYNSIVIIDADGTNLGIYRKSHIPDGPGYQEKFYFNPGDTGFKVFETKFAKIGVAICWDQWFPEAARAMALQGAEILFYPTAIGSEPQDQGLDSRDHWKRVMQGHAGANVVPLVASNRIGKETIQTEHGKSEITFYGNSFITGPTGEIVAEADDKEEAVLVAEFDLDIIKFKRKSWGVFRDRRPDLYKVLLTLDGSNPAV</sequence>
<dbReference type="EMBL" id="JAUIZM010000002">
    <property type="protein sequence ID" value="KAK1398609.1"/>
    <property type="molecule type" value="Genomic_DNA"/>
</dbReference>
<dbReference type="GO" id="GO:0050126">
    <property type="term" value="F:N-carbamoylputrescine amidase activity"/>
    <property type="evidence" value="ECO:0007669"/>
    <property type="project" value="UniProtKB-EC"/>
</dbReference>
<evidence type="ECO:0000256" key="3">
    <source>
        <dbReference type="ARBA" id="ARBA00023115"/>
    </source>
</evidence>
<dbReference type="AlphaFoldDB" id="A0AAD8J824"/>
<evidence type="ECO:0000256" key="5">
    <source>
        <dbReference type="ARBA" id="ARBA00050539"/>
    </source>
</evidence>
<reference evidence="11" key="2">
    <citation type="submission" date="2023-05" db="EMBL/GenBank/DDBJ databases">
        <authorList>
            <person name="Schelkunov M.I."/>
        </authorList>
    </citation>
    <scope>NUCLEOTIDE SEQUENCE</scope>
    <source>
        <strain evidence="11">Hsosn_3</strain>
        <tissue evidence="11">Leaf</tissue>
    </source>
</reference>
<dbReference type="NCBIfam" id="TIGR03381">
    <property type="entry name" value="agmatine_aguB"/>
    <property type="match status" value="1"/>
</dbReference>
<comment type="caution">
    <text evidence="11">The sequence shown here is derived from an EMBL/GenBank/DDBJ whole genome shotgun (WGS) entry which is preliminary data.</text>
</comment>
<dbReference type="InterPro" id="IPR036526">
    <property type="entry name" value="C-N_Hydrolase_sf"/>
</dbReference>
<dbReference type="PROSITE" id="PS50263">
    <property type="entry name" value="CN_HYDROLASE"/>
    <property type="match status" value="1"/>
</dbReference>
<evidence type="ECO:0000256" key="4">
    <source>
        <dbReference type="ARBA" id="ARBA00034122"/>
    </source>
</evidence>
<dbReference type="PANTHER" id="PTHR43674">
    <property type="entry name" value="NITRILASE C965.09-RELATED"/>
    <property type="match status" value="1"/>
</dbReference>
<evidence type="ECO:0000259" key="10">
    <source>
        <dbReference type="PROSITE" id="PS50263"/>
    </source>
</evidence>